<proteinExistence type="predicted"/>
<reference evidence="1 2" key="1">
    <citation type="submission" date="2020-08" db="EMBL/GenBank/DDBJ databases">
        <title>Genomic Encyclopedia of Type Strains, Phase IV (KMG-IV): sequencing the most valuable type-strain genomes for metagenomic binning, comparative biology and taxonomic classification.</title>
        <authorList>
            <person name="Goeker M."/>
        </authorList>
    </citation>
    <scope>NUCLEOTIDE SEQUENCE [LARGE SCALE GENOMIC DNA]</scope>
    <source>
        <strain evidence="1 2">DSM 102255</strain>
    </source>
</reference>
<sequence length="116" mass="12668">MATPPSADAGALSIPTSPTTLGSIQMLVALAAVSPTEERRRIQSAQARQGLDTLDRLHRELLSGRANRATLDQLAQWLQTRPDATRLRPDDPKFAALLDDIDLRIRVELAKFAVEG</sequence>
<name>A0A841J0E5_9SPHN</name>
<organism evidence="1 2">
    <name type="scientific">Sphingobium subterraneum</name>
    <dbReference type="NCBI Taxonomy" id="627688"/>
    <lineage>
        <taxon>Bacteria</taxon>
        <taxon>Pseudomonadati</taxon>
        <taxon>Pseudomonadota</taxon>
        <taxon>Alphaproteobacteria</taxon>
        <taxon>Sphingomonadales</taxon>
        <taxon>Sphingomonadaceae</taxon>
        <taxon>Sphingobium</taxon>
    </lineage>
</organism>
<dbReference type="AlphaFoldDB" id="A0A841J0E5"/>
<evidence type="ECO:0008006" key="3">
    <source>
        <dbReference type="Google" id="ProtNLM"/>
    </source>
</evidence>
<gene>
    <name evidence="1" type="ORF">FHS92_002046</name>
</gene>
<dbReference type="Pfam" id="PF10768">
    <property type="entry name" value="FliX"/>
    <property type="match status" value="1"/>
</dbReference>
<accession>A0A841J0E5</accession>
<keyword evidence="2" id="KW-1185">Reference proteome</keyword>
<dbReference type="GO" id="GO:0044781">
    <property type="term" value="P:bacterial-type flagellum organization"/>
    <property type="evidence" value="ECO:0007669"/>
    <property type="project" value="InterPro"/>
</dbReference>
<comment type="caution">
    <text evidence="1">The sequence shown here is derived from an EMBL/GenBank/DDBJ whole genome shotgun (WGS) entry which is preliminary data.</text>
</comment>
<dbReference type="InterPro" id="IPR019704">
    <property type="entry name" value="Flagellar_assmbl_FliX_class2"/>
</dbReference>
<dbReference type="Proteomes" id="UP000552700">
    <property type="component" value="Unassembled WGS sequence"/>
</dbReference>
<protein>
    <recommendedName>
        <fullName evidence="3">Flagellar assembly regulator FliX</fullName>
    </recommendedName>
</protein>
<dbReference type="RefSeq" id="WP_184080128.1">
    <property type="nucleotide sequence ID" value="NZ_JACIJP010000002.1"/>
</dbReference>
<evidence type="ECO:0000313" key="2">
    <source>
        <dbReference type="Proteomes" id="UP000552700"/>
    </source>
</evidence>
<dbReference type="EMBL" id="JACIJP010000002">
    <property type="protein sequence ID" value="MBB6124317.1"/>
    <property type="molecule type" value="Genomic_DNA"/>
</dbReference>
<evidence type="ECO:0000313" key="1">
    <source>
        <dbReference type="EMBL" id="MBB6124317.1"/>
    </source>
</evidence>